<proteinExistence type="predicted"/>
<feature type="non-terminal residue" evidence="1">
    <location>
        <position position="1"/>
    </location>
</feature>
<gene>
    <name evidence="1" type="ORF">AVEN_135804_1</name>
</gene>
<organism evidence="1 2">
    <name type="scientific">Araneus ventricosus</name>
    <name type="common">Orbweaver spider</name>
    <name type="synonym">Epeira ventricosa</name>
    <dbReference type="NCBI Taxonomy" id="182803"/>
    <lineage>
        <taxon>Eukaryota</taxon>
        <taxon>Metazoa</taxon>
        <taxon>Ecdysozoa</taxon>
        <taxon>Arthropoda</taxon>
        <taxon>Chelicerata</taxon>
        <taxon>Arachnida</taxon>
        <taxon>Araneae</taxon>
        <taxon>Araneomorphae</taxon>
        <taxon>Entelegynae</taxon>
        <taxon>Araneoidea</taxon>
        <taxon>Araneidae</taxon>
        <taxon>Araneus</taxon>
    </lineage>
</organism>
<sequence length="116" mass="13636">WYLEIRVPRHTSYLRYERCRAAKFCFEIRATFEKRGTASCDAAHGPPSLLRLRLVHYPTYSPSVLVYLAVEASLLSFSRALRFLCIYILLYHISFYNHGSEESEWKGQCSEEDDVY</sequence>
<dbReference type="AlphaFoldDB" id="A0A4Y2MZV1"/>
<comment type="caution">
    <text evidence="1">The sequence shown here is derived from an EMBL/GenBank/DDBJ whole genome shotgun (WGS) entry which is preliminary data.</text>
</comment>
<evidence type="ECO:0000313" key="1">
    <source>
        <dbReference type="EMBL" id="GBN32243.1"/>
    </source>
</evidence>
<name>A0A4Y2MZV1_ARAVE</name>
<reference evidence="1 2" key="1">
    <citation type="journal article" date="2019" name="Sci. Rep.">
        <title>Orb-weaving spider Araneus ventricosus genome elucidates the spidroin gene catalogue.</title>
        <authorList>
            <person name="Kono N."/>
            <person name="Nakamura H."/>
            <person name="Ohtoshi R."/>
            <person name="Moran D.A.P."/>
            <person name="Shinohara A."/>
            <person name="Yoshida Y."/>
            <person name="Fujiwara M."/>
            <person name="Mori M."/>
            <person name="Tomita M."/>
            <person name="Arakawa K."/>
        </authorList>
    </citation>
    <scope>NUCLEOTIDE SEQUENCE [LARGE SCALE GENOMIC DNA]</scope>
</reference>
<keyword evidence="2" id="KW-1185">Reference proteome</keyword>
<accession>A0A4Y2MZV1</accession>
<dbReference type="Proteomes" id="UP000499080">
    <property type="component" value="Unassembled WGS sequence"/>
</dbReference>
<protein>
    <submittedName>
        <fullName evidence="1">Uncharacterized protein</fullName>
    </submittedName>
</protein>
<evidence type="ECO:0000313" key="2">
    <source>
        <dbReference type="Proteomes" id="UP000499080"/>
    </source>
</evidence>
<dbReference type="EMBL" id="BGPR01125469">
    <property type="protein sequence ID" value="GBN32243.1"/>
    <property type="molecule type" value="Genomic_DNA"/>
</dbReference>